<dbReference type="Proteomes" id="UP000708208">
    <property type="component" value="Unassembled WGS sequence"/>
</dbReference>
<name>A0A8J2J9D7_9HEXA</name>
<dbReference type="AlphaFoldDB" id="A0A8J2J9D7"/>
<accession>A0A8J2J9D7</accession>
<evidence type="ECO:0000313" key="1">
    <source>
        <dbReference type="EMBL" id="CAG7684569.1"/>
    </source>
</evidence>
<gene>
    <name evidence="1" type="ORF">AFUS01_LOCUS3082</name>
</gene>
<dbReference type="EMBL" id="CAJVCH010018134">
    <property type="protein sequence ID" value="CAG7684569.1"/>
    <property type="molecule type" value="Genomic_DNA"/>
</dbReference>
<reference evidence="1" key="1">
    <citation type="submission" date="2021-06" db="EMBL/GenBank/DDBJ databases">
        <authorList>
            <person name="Hodson N. C."/>
            <person name="Mongue J. A."/>
            <person name="Jaron S. K."/>
        </authorList>
    </citation>
    <scope>NUCLEOTIDE SEQUENCE</scope>
</reference>
<comment type="caution">
    <text evidence="1">The sequence shown here is derived from an EMBL/GenBank/DDBJ whole genome shotgun (WGS) entry which is preliminary data.</text>
</comment>
<sequence length="50" mass="5775">MVTRNANVLWNSSIMHLARRKIIGSCQQQFRSKWYLQSGEPSKPLPMDVA</sequence>
<protein>
    <submittedName>
        <fullName evidence="1">Uncharacterized protein</fullName>
    </submittedName>
</protein>
<proteinExistence type="predicted"/>
<organism evidence="1 2">
    <name type="scientific">Allacma fusca</name>
    <dbReference type="NCBI Taxonomy" id="39272"/>
    <lineage>
        <taxon>Eukaryota</taxon>
        <taxon>Metazoa</taxon>
        <taxon>Ecdysozoa</taxon>
        <taxon>Arthropoda</taxon>
        <taxon>Hexapoda</taxon>
        <taxon>Collembola</taxon>
        <taxon>Symphypleona</taxon>
        <taxon>Sminthuridae</taxon>
        <taxon>Allacma</taxon>
    </lineage>
</organism>
<evidence type="ECO:0000313" key="2">
    <source>
        <dbReference type="Proteomes" id="UP000708208"/>
    </source>
</evidence>
<keyword evidence="2" id="KW-1185">Reference proteome</keyword>
<feature type="non-terminal residue" evidence="1">
    <location>
        <position position="50"/>
    </location>
</feature>